<dbReference type="Pfam" id="PF00534">
    <property type="entry name" value="Glycos_transf_1"/>
    <property type="match status" value="1"/>
</dbReference>
<sequence>MGANIGFVSSRFAGTDGVTLEAGKWAEVFRQSGHERYWWGGEVQKDPARSMVVPEAHFNHPNNVWINQRVFGKDRRTTAVTDMIHASRALLKGKILEFLDRFHIDLLVVENALATPAHIPLGLALAEVISERQIPTIAHHHEFYWEQSRYTLNAVGDFLSMAFPPHLPTIQHVVINSAAQEELAHRRGISAFIIPNVLDFEHPPSVDPEKGRLLREKIGLEPEDRIILQPSRVIRRKGIEHAIEVVRELRDPRYKLVITHEAGEEDRDYARWLQLQAMEHGVDLRYLGTHVVDPWAEVEPPNDHFSLFDVYPHADLITYPSLYEGFGNAFLEAVYFRKPLVVNRYATFIRDIEPLGFDLLIMDGYVNRRLMERVREVLQSSERRDRMVEHNYRTALRHFSYAVLRKRLSFLLLNFFGMEI</sequence>
<reference evidence="4" key="1">
    <citation type="submission" date="2016-11" db="EMBL/GenBank/DDBJ databases">
        <authorList>
            <person name="Varghese N."/>
            <person name="Submissions S."/>
        </authorList>
    </citation>
    <scope>NUCLEOTIDE SEQUENCE [LARGE SCALE GENOMIC DNA]</scope>
    <source>
        <strain evidence="4">DSM 9756</strain>
    </source>
</reference>
<evidence type="ECO:0000313" key="4">
    <source>
        <dbReference type="Proteomes" id="UP000184076"/>
    </source>
</evidence>
<dbReference type="STRING" id="1121391.SAMN02745206_00996"/>
<dbReference type="RefSeq" id="WP_073037555.1">
    <property type="nucleotide sequence ID" value="NZ_FQVB01000008.1"/>
</dbReference>
<protein>
    <submittedName>
        <fullName evidence="3">Glycosyltransferase involved in cell wall bisynthesis</fullName>
    </submittedName>
</protein>
<dbReference type="CDD" id="cd03801">
    <property type="entry name" value="GT4_PimA-like"/>
    <property type="match status" value="1"/>
</dbReference>
<accession>A0A1M4X6T5</accession>
<organism evidence="3 4">
    <name type="scientific">Desulfacinum infernum DSM 9756</name>
    <dbReference type="NCBI Taxonomy" id="1121391"/>
    <lineage>
        <taxon>Bacteria</taxon>
        <taxon>Pseudomonadati</taxon>
        <taxon>Thermodesulfobacteriota</taxon>
        <taxon>Syntrophobacteria</taxon>
        <taxon>Syntrophobacterales</taxon>
        <taxon>Syntrophobacteraceae</taxon>
        <taxon>Desulfacinum</taxon>
    </lineage>
</organism>
<dbReference type="OrthoDB" id="9775208at2"/>
<dbReference type="SUPFAM" id="SSF53756">
    <property type="entry name" value="UDP-Glycosyltransferase/glycogen phosphorylase"/>
    <property type="match status" value="1"/>
</dbReference>
<evidence type="ECO:0000313" key="3">
    <source>
        <dbReference type="EMBL" id="SHE89199.1"/>
    </source>
</evidence>
<proteinExistence type="predicted"/>
<dbReference type="PANTHER" id="PTHR46401">
    <property type="entry name" value="GLYCOSYLTRANSFERASE WBBK-RELATED"/>
    <property type="match status" value="1"/>
</dbReference>
<dbReference type="Proteomes" id="UP000184076">
    <property type="component" value="Unassembled WGS sequence"/>
</dbReference>
<keyword evidence="4" id="KW-1185">Reference proteome</keyword>
<dbReference type="EMBL" id="FQVB01000008">
    <property type="protein sequence ID" value="SHE89199.1"/>
    <property type="molecule type" value="Genomic_DNA"/>
</dbReference>
<evidence type="ECO:0000256" key="1">
    <source>
        <dbReference type="ARBA" id="ARBA00022679"/>
    </source>
</evidence>
<feature type="domain" description="Glycosyl transferase family 1" evidence="2">
    <location>
        <begin position="309"/>
        <end position="392"/>
    </location>
</feature>
<dbReference type="PANTHER" id="PTHR46401:SF2">
    <property type="entry name" value="GLYCOSYLTRANSFERASE WBBK-RELATED"/>
    <property type="match status" value="1"/>
</dbReference>
<dbReference type="GO" id="GO:0016757">
    <property type="term" value="F:glycosyltransferase activity"/>
    <property type="evidence" value="ECO:0007669"/>
    <property type="project" value="InterPro"/>
</dbReference>
<gene>
    <name evidence="3" type="ORF">SAMN02745206_00996</name>
</gene>
<dbReference type="Gene3D" id="3.40.50.2000">
    <property type="entry name" value="Glycogen Phosphorylase B"/>
    <property type="match status" value="2"/>
</dbReference>
<keyword evidence="1 3" id="KW-0808">Transferase</keyword>
<dbReference type="AlphaFoldDB" id="A0A1M4X6T5"/>
<evidence type="ECO:0000259" key="2">
    <source>
        <dbReference type="Pfam" id="PF00534"/>
    </source>
</evidence>
<name>A0A1M4X6T5_9BACT</name>
<dbReference type="InterPro" id="IPR001296">
    <property type="entry name" value="Glyco_trans_1"/>
</dbReference>
<dbReference type="GO" id="GO:0009103">
    <property type="term" value="P:lipopolysaccharide biosynthetic process"/>
    <property type="evidence" value="ECO:0007669"/>
    <property type="project" value="TreeGrafter"/>
</dbReference>